<sequence>MPTFAIHQDYCKPAIYALFGDTNELQVFIDWPTSSSDPTETYELKSEPVQELGSGTELFPEPEFVPESALDPDPEPEPEPELEPEPEPAFDPEFVPEPELELDVALEPVTEPEVDPEDE</sequence>
<dbReference type="Proteomes" id="UP000269721">
    <property type="component" value="Unassembled WGS sequence"/>
</dbReference>
<dbReference type="AlphaFoldDB" id="A0A4V1IRL3"/>
<organism evidence="2 3">
    <name type="scientific">Blyttiomyces helicus</name>
    <dbReference type="NCBI Taxonomy" id="388810"/>
    <lineage>
        <taxon>Eukaryota</taxon>
        <taxon>Fungi</taxon>
        <taxon>Fungi incertae sedis</taxon>
        <taxon>Chytridiomycota</taxon>
        <taxon>Chytridiomycota incertae sedis</taxon>
        <taxon>Chytridiomycetes</taxon>
        <taxon>Chytridiomycetes incertae sedis</taxon>
        <taxon>Blyttiomyces</taxon>
    </lineage>
</organism>
<evidence type="ECO:0000256" key="1">
    <source>
        <dbReference type="SAM" id="MobiDB-lite"/>
    </source>
</evidence>
<reference evidence="3" key="1">
    <citation type="journal article" date="2018" name="Nat. Microbiol.">
        <title>Leveraging single-cell genomics to expand the fungal tree of life.</title>
        <authorList>
            <person name="Ahrendt S.R."/>
            <person name="Quandt C.A."/>
            <person name="Ciobanu D."/>
            <person name="Clum A."/>
            <person name="Salamov A."/>
            <person name="Andreopoulos B."/>
            <person name="Cheng J.F."/>
            <person name="Woyke T."/>
            <person name="Pelin A."/>
            <person name="Henrissat B."/>
            <person name="Reynolds N.K."/>
            <person name="Benny G.L."/>
            <person name="Smith M.E."/>
            <person name="James T.Y."/>
            <person name="Grigoriev I.V."/>
        </authorList>
    </citation>
    <scope>NUCLEOTIDE SEQUENCE [LARGE SCALE GENOMIC DNA]</scope>
</reference>
<feature type="region of interest" description="Disordered" evidence="1">
    <location>
        <begin position="34"/>
        <end position="99"/>
    </location>
</feature>
<evidence type="ECO:0000313" key="3">
    <source>
        <dbReference type="Proteomes" id="UP000269721"/>
    </source>
</evidence>
<feature type="compositionally biased region" description="Acidic residues" evidence="1">
    <location>
        <begin position="70"/>
        <end position="99"/>
    </location>
</feature>
<protein>
    <submittedName>
        <fullName evidence="2">Uncharacterized protein</fullName>
    </submittedName>
</protein>
<keyword evidence="3" id="KW-1185">Reference proteome</keyword>
<proteinExistence type="predicted"/>
<evidence type="ECO:0000313" key="2">
    <source>
        <dbReference type="EMBL" id="RKO90457.1"/>
    </source>
</evidence>
<gene>
    <name evidence="2" type="ORF">BDK51DRAFT_31516</name>
</gene>
<name>A0A4V1IRL3_9FUNG</name>
<accession>A0A4V1IRL3</accession>
<dbReference type="EMBL" id="KZ995547">
    <property type="protein sequence ID" value="RKO90457.1"/>
    <property type="molecule type" value="Genomic_DNA"/>
</dbReference>